<reference evidence="1" key="2">
    <citation type="submission" date="2018-10" db="UniProtKB">
        <authorList>
            <consortium name="EnsemblPlants"/>
        </authorList>
    </citation>
    <scope>IDENTIFICATION</scope>
</reference>
<organism evidence="1">
    <name type="scientific">Triticum aestivum</name>
    <name type="common">Wheat</name>
    <dbReference type="NCBI Taxonomy" id="4565"/>
    <lineage>
        <taxon>Eukaryota</taxon>
        <taxon>Viridiplantae</taxon>
        <taxon>Streptophyta</taxon>
        <taxon>Embryophyta</taxon>
        <taxon>Tracheophyta</taxon>
        <taxon>Spermatophyta</taxon>
        <taxon>Magnoliopsida</taxon>
        <taxon>Liliopsida</taxon>
        <taxon>Poales</taxon>
        <taxon>Poaceae</taxon>
        <taxon>BOP clade</taxon>
        <taxon>Pooideae</taxon>
        <taxon>Triticodae</taxon>
        <taxon>Triticeae</taxon>
        <taxon>Triticinae</taxon>
        <taxon>Triticum</taxon>
    </lineage>
</organism>
<dbReference type="Proteomes" id="UP000019116">
    <property type="component" value="Chromosome 5D"/>
</dbReference>
<dbReference type="Gramene" id="TraesNOR5D03G03126670.1">
    <property type="protein sequence ID" value="TraesNOR5D03G03126670.1.CDS1"/>
    <property type="gene ID" value="TraesNOR5D03G03126670"/>
</dbReference>
<dbReference type="Gramene" id="TraesCAD_scaffold_016915_01G000300.1">
    <property type="protein sequence ID" value="TraesCAD_scaffold_016915_01G000300.1"/>
    <property type="gene ID" value="TraesCAD_scaffold_016915_01G000300"/>
</dbReference>
<dbReference type="Gramene" id="TraesLDM5D03G03101520.1">
    <property type="protein sequence ID" value="TraesLDM5D03G03101520.1.CDS1"/>
    <property type="gene ID" value="TraesLDM5D03G03101520"/>
</dbReference>
<proteinExistence type="predicted"/>
<evidence type="ECO:0000313" key="2">
    <source>
        <dbReference type="Proteomes" id="UP000019116"/>
    </source>
</evidence>
<dbReference type="Gramene" id="TraesMAC5D03G03095760.1">
    <property type="protein sequence ID" value="TraesMAC5D03G03095760.1.CDS1"/>
    <property type="gene ID" value="TraesMAC5D03G03095760"/>
</dbReference>
<keyword evidence="2" id="KW-1185">Reference proteome</keyword>
<dbReference type="Gramene" id="TraesSYM5D03G03036730.1">
    <property type="protein sequence ID" value="TraesSYM5D03G03036730.1.CDS1"/>
    <property type="gene ID" value="TraesSYM5D03G03036730"/>
</dbReference>
<dbReference type="Gramene" id="TraesCS5D02G153100.1">
    <property type="protein sequence ID" value="TraesCS5D02G153100.1.cds1"/>
    <property type="gene ID" value="TraesCS5D02G153100"/>
</dbReference>
<dbReference type="Gramene" id="TraesPARA_EIv1.0_1801220.1">
    <property type="protein sequence ID" value="TraesPARA_EIv1.0_1801220.1.CDS1"/>
    <property type="gene ID" value="TraesPARA_EIv1.0_1801220"/>
</dbReference>
<dbReference type="Gramene" id="TraesCS5D03G0377800.1">
    <property type="protein sequence ID" value="TraesCS5D03G0377800.1.CDS1"/>
    <property type="gene ID" value="TraesCS5D03G0377800"/>
</dbReference>
<dbReference type="Gramene" id="TraesSTA5D03G03087820.1">
    <property type="protein sequence ID" value="TraesSTA5D03G03087820.1.CDS1"/>
    <property type="gene ID" value="TraesSTA5D03G03087820"/>
</dbReference>
<dbReference type="Gramene" id="TraesJUL5D03G03122060.1">
    <property type="protein sequence ID" value="TraesJUL5D03G03122060.1.CDS1"/>
    <property type="gene ID" value="TraesJUL5D03G03122060"/>
</dbReference>
<dbReference type="AlphaFoldDB" id="A0A3B6MN31"/>
<dbReference type="Gramene" id="TraesJAG5D03G03095070.1">
    <property type="protein sequence ID" value="TraesJAG5D03G03095070.1.CDS1"/>
    <property type="gene ID" value="TraesJAG5D03G03095070"/>
</dbReference>
<accession>A0A3B6MN31</accession>
<dbReference type="Gramene" id="TraesARI5D03G03050510.1">
    <property type="protein sequence ID" value="TraesARI5D03G03050510.1.CDS1"/>
    <property type="gene ID" value="TraesARI5D03G03050510"/>
</dbReference>
<evidence type="ECO:0000313" key="1">
    <source>
        <dbReference type="EnsemblPlants" id="TraesCS5D02G153100.1.cds1"/>
    </source>
</evidence>
<dbReference type="Gramene" id="TraesLAC5D03G03052740.1">
    <property type="protein sequence ID" value="TraesLAC5D03G03052740.1.CDS1"/>
    <property type="gene ID" value="TraesLAC5D03G03052740"/>
</dbReference>
<sequence>MFQHLHFLFVPKLEQKPLFCCHCSCSCHKNHLQRNHSLYSAILLESVSPLRVLLSLSYLYQSFPLYWSHPTQYMECRTQLPVHPHLHVIESRSVEEGSW</sequence>
<name>A0A3B6MN31_WHEAT</name>
<reference evidence="1" key="1">
    <citation type="submission" date="2018-08" db="EMBL/GenBank/DDBJ databases">
        <authorList>
            <person name="Rossello M."/>
        </authorList>
    </citation>
    <scope>NUCLEOTIDE SEQUENCE [LARGE SCALE GENOMIC DNA]</scope>
    <source>
        <strain evidence="1">cv. Chinese Spring</strain>
    </source>
</reference>
<dbReference type="EnsemblPlants" id="TraesCS5D02G153100.1">
    <property type="protein sequence ID" value="TraesCS5D02G153100.1.cds1"/>
    <property type="gene ID" value="TraesCS5D02G153100"/>
</dbReference>
<protein>
    <submittedName>
        <fullName evidence="1">Uncharacterized protein</fullName>
    </submittedName>
</protein>